<dbReference type="AlphaFoldDB" id="I4AHF0"/>
<dbReference type="HOGENOM" id="CLU_958941_0_0_10"/>
<keyword evidence="2" id="KW-1185">Reference proteome</keyword>
<evidence type="ECO:0000313" key="2">
    <source>
        <dbReference type="Proteomes" id="UP000006054"/>
    </source>
</evidence>
<evidence type="ECO:0000313" key="1">
    <source>
        <dbReference type="EMBL" id="AFM03385.1"/>
    </source>
</evidence>
<reference evidence="2" key="1">
    <citation type="submission" date="2012-06" db="EMBL/GenBank/DDBJ databases">
        <title>The complete genome of Flexibacter litoralis DSM 6794.</title>
        <authorList>
            <person name="Lucas S."/>
            <person name="Copeland A."/>
            <person name="Lapidus A."/>
            <person name="Glavina del Rio T."/>
            <person name="Dalin E."/>
            <person name="Tice H."/>
            <person name="Bruce D."/>
            <person name="Goodwin L."/>
            <person name="Pitluck S."/>
            <person name="Peters L."/>
            <person name="Ovchinnikova G."/>
            <person name="Lu M."/>
            <person name="Kyrpides N."/>
            <person name="Mavromatis K."/>
            <person name="Ivanova N."/>
            <person name="Brettin T."/>
            <person name="Detter J.C."/>
            <person name="Han C."/>
            <person name="Larimer F."/>
            <person name="Land M."/>
            <person name="Hauser L."/>
            <person name="Markowitz V."/>
            <person name="Cheng J.-F."/>
            <person name="Hugenholtz P."/>
            <person name="Woyke T."/>
            <person name="Wu D."/>
            <person name="Spring S."/>
            <person name="Lang E."/>
            <person name="Kopitz M."/>
            <person name="Brambilla E."/>
            <person name="Klenk H.-P."/>
            <person name="Eisen J.A."/>
        </authorList>
    </citation>
    <scope>NUCLEOTIDE SEQUENCE [LARGE SCALE GENOMIC DNA]</scope>
    <source>
        <strain evidence="2">ATCC 23117 / DSM 6794 / NBRC 15988 / NCIMB 1366 / Sio-4</strain>
    </source>
</reference>
<dbReference type="EMBL" id="CP003345">
    <property type="protein sequence ID" value="AFM03385.1"/>
    <property type="molecule type" value="Genomic_DNA"/>
</dbReference>
<name>I4AHF0_BERLS</name>
<sequence>MKIKIINLLLSLTIFSAIFFIGRDYFLLQKLNNLAEEYKPKEIEFLLERSKKMDIKLDALLADANGFNTFGSFINTNSISSDSYMHPRDLEVFKTYKLIKPLDSIIASDLLGSKWEINKAKIQEILLKVAQKDDKLQVEIDRYNKQEIYYASSFNEYLYLTYLVINLKERLRGRMGQFCMCFYPRHEFRGIPSKKVVQVGDTVFVDWVNYYGGHTFIDQTYQVQSNYDKFHILETTYDPCKQCDERAETILLEEYQIPFSEIDKNKKWRSVFYFRNDKLEQDSVVLERELEF</sequence>
<gene>
    <name evidence="1" type="ordered locus">Fleli_0931</name>
</gene>
<dbReference type="KEGG" id="fli:Fleli_0931"/>
<dbReference type="Proteomes" id="UP000006054">
    <property type="component" value="Chromosome"/>
</dbReference>
<organism evidence="1 2">
    <name type="scientific">Bernardetia litoralis (strain ATCC 23117 / DSM 6794 / NBRC 15988 / NCIMB 1366 / Fx l1 / Sio-4)</name>
    <name type="common">Flexibacter litoralis</name>
    <dbReference type="NCBI Taxonomy" id="880071"/>
    <lineage>
        <taxon>Bacteria</taxon>
        <taxon>Pseudomonadati</taxon>
        <taxon>Bacteroidota</taxon>
        <taxon>Cytophagia</taxon>
        <taxon>Cytophagales</taxon>
        <taxon>Bernardetiaceae</taxon>
        <taxon>Bernardetia</taxon>
    </lineage>
</organism>
<dbReference type="STRING" id="880071.Fleli_0931"/>
<proteinExistence type="predicted"/>
<accession>I4AHF0</accession>
<dbReference type="RefSeq" id="WP_014796843.1">
    <property type="nucleotide sequence ID" value="NC_018018.1"/>
</dbReference>
<protein>
    <submittedName>
        <fullName evidence="1">Uncharacterized protein</fullName>
    </submittedName>
</protein>